<accession>A0A6G0XG99</accession>
<gene>
    <name evidence="1" type="ORF">FWK35_00028512</name>
</gene>
<evidence type="ECO:0000313" key="1">
    <source>
        <dbReference type="EMBL" id="KAF0739318.1"/>
    </source>
</evidence>
<evidence type="ECO:0000313" key="2">
    <source>
        <dbReference type="Proteomes" id="UP000478052"/>
    </source>
</evidence>
<dbReference type="Proteomes" id="UP000478052">
    <property type="component" value="Unassembled WGS sequence"/>
</dbReference>
<dbReference type="AlphaFoldDB" id="A0A6G0XG99"/>
<protein>
    <submittedName>
        <fullName evidence="1">Uncharacterized protein</fullName>
    </submittedName>
</protein>
<dbReference type="EMBL" id="VUJU01007860">
    <property type="protein sequence ID" value="KAF0739318.1"/>
    <property type="molecule type" value="Genomic_DNA"/>
</dbReference>
<dbReference type="OrthoDB" id="6816023at2759"/>
<sequence>MYSSKRPTSKDSEGTETFISIVISEEIQKKKTVKKKIWQIVYSKMKEAGYLIHYQQLSTNTSIIPKCIPTTNIKTESYVSSPVPKKSLFSDLSDLEDEEPQLLSPSTLHNPKTTLKPTNKSDLLIQTINKQHSEMMMIQKNQYTEFMKILIEQAKYRMQIAGIFETIPKSLSKKRKRVVSSSEFD</sequence>
<organism evidence="1 2">
    <name type="scientific">Aphis craccivora</name>
    <name type="common">Cowpea aphid</name>
    <dbReference type="NCBI Taxonomy" id="307492"/>
    <lineage>
        <taxon>Eukaryota</taxon>
        <taxon>Metazoa</taxon>
        <taxon>Ecdysozoa</taxon>
        <taxon>Arthropoda</taxon>
        <taxon>Hexapoda</taxon>
        <taxon>Insecta</taxon>
        <taxon>Pterygota</taxon>
        <taxon>Neoptera</taxon>
        <taxon>Paraneoptera</taxon>
        <taxon>Hemiptera</taxon>
        <taxon>Sternorrhyncha</taxon>
        <taxon>Aphidomorpha</taxon>
        <taxon>Aphidoidea</taxon>
        <taxon>Aphididae</taxon>
        <taxon>Aphidini</taxon>
        <taxon>Aphis</taxon>
        <taxon>Aphis</taxon>
    </lineage>
</organism>
<reference evidence="1 2" key="1">
    <citation type="submission" date="2019-08" db="EMBL/GenBank/DDBJ databases">
        <title>Whole genome of Aphis craccivora.</title>
        <authorList>
            <person name="Voronova N.V."/>
            <person name="Shulinski R.S."/>
            <person name="Bandarenka Y.V."/>
            <person name="Zhorov D.G."/>
            <person name="Warner D."/>
        </authorList>
    </citation>
    <scope>NUCLEOTIDE SEQUENCE [LARGE SCALE GENOMIC DNA]</scope>
    <source>
        <strain evidence="1">180601</strain>
        <tissue evidence="1">Whole Body</tissue>
    </source>
</reference>
<comment type="caution">
    <text evidence="1">The sequence shown here is derived from an EMBL/GenBank/DDBJ whole genome shotgun (WGS) entry which is preliminary data.</text>
</comment>
<name>A0A6G0XG99_APHCR</name>
<keyword evidence="2" id="KW-1185">Reference proteome</keyword>
<proteinExistence type="predicted"/>